<dbReference type="GO" id="GO:0046513">
    <property type="term" value="P:ceramide biosynthetic process"/>
    <property type="evidence" value="ECO:0007669"/>
    <property type="project" value="TreeGrafter"/>
</dbReference>
<dbReference type="Proteomes" id="UP001381693">
    <property type="component" value="Unassembled WGS sequence"/>
</dbReference>
<dbReference type="GO" id="GO:0006685">
    <property type="term" value="P:sphingomyelin catabolic process"/>
    <property type="evidence" value="ECO:0007669"/>
    <property type="project" value="TreeGrafter"/>
</dbReference>
<evidence type="ECO:0000256" key="1">
    <source>
        <dbReference type="ARBA" id="ARBA00022801"/>
    </source>
</evidence>
<dbReference type="PANTHER" id="PTHR10340:SF29">
    <property type="entry name" value="SPHINGOMYELIN PHOSPHODIESTERASE"/>
    <property type="match status" value="1"/>
</dbReference>
<keyword evidence="1 6" id="KW-0378">Hydrolase</keyword>
<evidence type="ECO:0000256" key="2">
    <source>
        <dbReference type="ARBA" id="ARBA00023157"/>
    </source>
</evidence>
<gene>
    <name evidence="6" type="primary">SMPD1_5</name>
    <name evidence="6" type="ORF">SK128_007537</name>
</gene>
<protein>
    <submittedName>
        <fullName evidence="6">Sphingomyelin phosphodiesterase</fullName>
        <ecNumber evidence="6">3.1.4.12</ecNumber>
    </submittedName>
</protein>
<dbReference type="EMBL" id="JAXCGZ010020878">
    <property type="protein sequence ID" value="KAK7063317.1"/>
    <property type="molecule type" value="Genomic_DNA"/>
</dbReference>
<dbReference type="PROSITE" id="PS50015">
    <property type="entry name" value="SAP_B"/>
    <property type="match status" value="1"/>
</dbReference>
<name>A0AAN8WF06_HALRR</name>
<dbReference type="InterPro" id="IPR008139">
    <property type="entry name" value="SaposinB_dom"/>
</dbReference>
<dbReference type="AlphaFoldDB" id="A0AAN8WF06"/>
<feature type="chain" id="PRO_5042860712" evidence="4">
    <location>
        <begin position="22"/>
        <end position="280"/>
    </location>
</feature>
<dbReference type="InterPro" id="IPR011001">
    <property type="entry name" value="Saposin-like"/>
</dbReference>
<organism evidence="6 7">
    <name type="scientific">Halocaridina rubra</name>
    <name type="common">Hawaiian red shrimp</name>
    <dbReference type="NCBI Taxonomy" id="373956"/>
    <lineage>
        <taxon>Eukaryota</taxon>
        <taxon>Metazoa</taxon>
        <taxon>Ecdysozoa</taxon>
        <taxon>Arthropoda</taxon>
        <taxon>Crustacea</taxon>
        <taxon>Multicrustacea</taxon>
        <taxon>Malacostraca</taxon>
        <taxon>Eumalacostraca</taxon>
        <taxon>Eucarida</taxon>
        <taxon>Decapoda</taxon>
        <taxon>Pleocyemata</taxon>
        <taxon>Caridea</taxon>
        <taxon>Atyoidea</taxon>
        <taxon>Atyidae</taxon>
        <taxon>Halocaridina</taxon>
    </lineage>
</organism>
<evidence type="ECO:0000256" key="3">
    <source>
        <dbReference type="ARBA" id="ARBA00023180"/>
    </source>
</evidence>
<feature type="signal peptide" evidence="4">
    <location>
        <begin position="1"/>
        <end position="21"/>
    </location>
</feature>
<dbReference type="GO" id="GO:0005615">
    <property type="term" value="C:extracellular space"/>
    <property type="evidence" value="ECO:0007669"/>
    <property type="project" value="TreeGrafter"/>
</dbReference>
<dbReference type="PANTHER" id="PTHR10340">
    <property type="entry name" value="SPHINGOMYELIN PHOSPHODIESTERASE"/>
    <property type="match status" value="1"/>
</dbReference>
<evidence type="ECO:0000256" key="4">
    <source>
        <dbReference type="SAM" id="SignalP"/>
    </source>
</evidence>
<keyword evidence="4" id="KW-0732">Signal</keyword>
<dbReference type="GO" id="GO:0005764">
    <property type="term" value="C:lysosome"/>
    <property type="evidence" value="ECO:0007669"/>
    <property type="project" value="TreeGrafter"/>
</dbReference>
<feature type="domain" description="Saposin B-type" evidence="5">
    <location>
        <begin position="61"/>
        <end position="146"/>
    </location>
</feature>
<dbReference type="PROSITE" id="PS51257">
    <property type="entry name" value="PROKAR_LIPOPROTEIN"/>
    <property type="match status" value="1"/>
</dbReference>
<sequence>MKDLDRPFSIAILLLACTSQALLPAASPSGDFIEGNVFNFRFHHPAMGPEDLPLPKNKEEANIACLGCQLAVAVLQEEIDLGASYDALVAEGILVCLAVTNYTDTYCEGYVPLIAPIVYHILTTNNIDPQDFCGMIMSGYGCNTTNPARDWTIEIQGEKPPIASIILPDPGEPTLKVLHLADTHFDPLYLPGSNADCGNELCCREESGVPETPEAEAWFWGDYRKCGSPRWMLEDMLTNIVSEHPLLYWVTIPPHFGHQMELRALEISVIATAHFSVIVS</sequence>
<evidence type="ECO:0000313" key="6">
    <source>
        <dbReference type="EMBL" id="KAK7063317.1"/>
    </source>
</evidence>
<dbReference type="GO" id="GO:0061750">
    <property type="term" value="F:acid sphingomyelin phosphodiesterase activity"/>
    <property type="evidence" value="ECO:0007669"/>
    <property type="project" value="TreeGrafter"/>
</dbReference>
<keyword evidence="2" id="KW-1015">Disulfide bond</keyword>
<comment type="caution">
    <text evidence="6">The sequence shown here is derived from an EMBL/GenBank/DDBJ whole genome shotgun (WGS) entry which is preliminary data.</text>
</comment>
<reference evidence="6 7" key="1">
    <citation type="submission" date="2023-11" db="EMBL/GenBank/DDBJ databases">
        <title>Halocaridina rubra genome assembly.</title>
        <authorList>
            <person name="Smith C."/>
        </authorList>
    </citation>
    <scope>NUCLEOTIDE SEQUENCE [LARGE SCALE GENOMIC DNA]</scope>
    <source>
        <strain evidence="6">EP-1</strain>
        <tissue evidence="6">Whole</tissue>
    </source>
</reference>
<dbReference type="SUPFAM" id="SSF47862">
    <property type="entry name" value="Saposin"/>
    <property type="match status" value="1"/>
</dbReference>
<dbReference type="GO" id="GO:0016020">
    <property type="term" value="C:membrane"/>
    <property type="evidence" value="ECO:0007669"/>
    <property type="project" value="GOC"/>
</dbReference>
<evidence type="ECO:0000313" key="7">
    <source>
        <dbReference type="Proteomes" id="UP001381693"/>
    </source>
</evidence>
<proteinExistence type="predicted"/>
<accession>A0AAN8WF06</accession>
<keyword evidence="7" id="KW-1185">Reference proteome</keyword>
<keyword evidence="3" id="KW-0325">Glycoprotein</keyword>
<evidence type="ECO:0000259" key="5">
    <source>
        <dbReference type="PROSITE" id="PS50015"/>
    </source>
</evidence>
<dbReference type="EC" id="3.1.4.12" evidence="6"/>